<gene>
    <name evidence="1" type="ORF">SMAX5B_022340</name>
</gene>
<evidence type="ECO:0000313" key="1">
    <source>
        <dbReference type="EMBL" id="AWP10722.1"/>
    </source>
</evidence>
<dbReference type="EMBL" id="CP026254">
    <property type="protein sequence ID" value="AWP10722.1"/>
    <property type="molecule type" value="Genomic_DNA"/>
</dbReference>
<accession>A0A2U9C6K3</accession>
<keyword evidence="2" id="KW-1185">Reference proteome</keyword>
<organism evidence="1 2">
    <name type="scientific">Scophthalmus maximus</name>
    <name type="common">Turbot</name>
    <name type="synonym">Psetta maxima</name>
    <dbReference type="NCBI Taxonomy" id="52904"/>
    <lineage>
        <taxon>Eukaryota</taxon>
        <taxon>Metazoa</taxon>
        <taxon>Chordata</taxon>
        <taxon>Craniata</taxon>
        <taxon>Vertebrata</taxon>
        <taxon>Euteleostomi</taxon>
        <taxon>Actinopterygii</taxon>
        <taxon>Neopterygii</taxon>
        <taxon>Teleostei</taxon>
        <taxon>Neoteleostei</taxon>
        <taxon>Acanthomorphata</taxon>
        <taxon>Carangaria</taxon>
        <taxon>Pleuronectiformes</taxon>
        <taxon>Pleuronectoidei</taxon>
        <taxon>Scophthalmidae</taxon>
        <taxon>Scophthalmus</taxon>
    </lineage>
</organism>
<dbReference type="Proteomes" id="UP000246464">
    <property type="component" value="Chromosome 12"/>
</dbReference>
<sequence length="91" mass="10234">MFNGGGGKNLRSDCDHNQPTLNWECPRILSFMNQPQEKSPLVVTCNDASVCVSRGVESCRPHTQDQVCYRTSTSGSVDWPPFIFSLERIQE</sequence>
<evidence type="ECO:0000313" key="2">
    <source>
        <dbReference type="Proteomes" id="UP000246464"/>
    </source>
</evidence>
<proteinExistence type="predicted"/>
<name>A0A2U9C6K3_SCOMX</name>
<protein>
    <submittedName>
        <fullName evidence="1">Uncharacterized protein</fullName>
    </submittedName>
</protein>
<dbReference type="AlphaFoldDB" id="A0A2U9C6K3"/>
<reference evidence="1 2" key="1">
    <citation type="submission" date="2017-12" db="EMBL/GenBank/DDBJ databases">
        <title>Integrating genomic resources of turbot (Scophthalmus maximus) in depth evaluation of genetic and physical mapping variation across individuals.</title>
        <authorList>
            <person name="Martinez P."/>
        </authorList>
    </citation>
    <scope>NUCLEOTIDE SEQUENCE [LARGE SCALE GENOMIC DNA]</scope>
</reference>